<reference evidence="2 3" key="1">
    <citation type="submission" date="2014-04" db="EMBL/GenBank/DDBJ databases">
        <authorList>
            <consortium name="DOE Joint Genome Institute"/>
            <person name="Kuo A."/>
            <person name="Girlanda M."/>
            <person name="Perotto S."/>
            <person name="Kohler A."/>
            <person name="Nagy L.G."/>
            <person name="Floudas D."/>
            <person name="Copeland A."/>
            <person name="Barry K.W."/>
            <person name="Cichocki N."/>
            <person name="Veneault-Fourrey C."/>
            <person name="LaButti K."/>
            <person name="Lindquist E.A."/>
            <person name="Lipzen A."/>
            <person name="Lundell T."/>
            <person name="Morin E."/>
            <person name="Murat C."/>
            <person name="Sun H."/>
            <person name="Tunlid A."/>
            <person name="Henrissat B."/>
            <person name="Grigoriev I.V."/>
            <person name="Hibbett D.S."/>
            <person name="Martin F."/>
            <person name="Nordberg H.P."/>
            <person name="Cantor M.N."/>
            <person name="Hua S.X."/>
        </authorList>
    </citation>
    <scope>NUCLEOTIDE SEQUENCE [LARGE SCALE GENOMIC DNA]</scope>
    <source>
        <strain evidence="2 3">MUT 4182</strain>
    </source>
</reference>
<protein>
    <submittedName>
        <fullName evidence="2">Uncharacterized protein</fullName>
    </submittedName>
</protein>
<dbReference type="AlphaFoldDB" id="A0A0C3Q457"/>
<keyword evidence="3" id="KW-1185">Reference proteome</keyword>
<dbReference type="EMBL" id="KN823080">
    <property type="protein sequence ID" value="KIO23650.1"/>
    <property type="molecule type" value="Genomic_DNA"/>
</dbReference>
<sequence length="110" mass="11474">MKAGTLIGHASHGNLDGSDVVEFGGQENLVARKEEAAASSQALLAKVPLAESLEQEEEEEDERASTPPPPSLRTKPLAGASPSGVHNSIVRALLPTLEGRITKNRIGVGN</sequence>
<name>A0A0C3Q457_9AGAM</name>
<feature type="compositionally biased region" description="Acidic residues" evidence="1">
    <location>
        <begin position="53"/>
        <end position="62"/>
    </location>
</feature>
<evidence type="ECO:0000256" key="1">
    <source>
        <dbReference type="SAM" id="MobiDB-lite"/>
    </source>
</evidence>
<proteinExistence type="predicted"/>
<organism evidence="2 3">
    <name type="scientific">Tulasnella calospora MUT 4182</name>
    <dbReference type="NCBI Taxonomy" id="1051891"/>
    <lineage>
        <taxon>Eukaryota</taxon>
        <taxon>Fungi</taxon>
        <taxon>Dikarya</taxon>
        <taxon>Basidiomycota</taxon>
        <taxon>Agaricomycotina</taxon>
        <taxon>Agaricomycetes</taxon>
        <taxon>Cantharellales</taxon>
        <taxon>Tulasnellaceae</taxon>
        <taxon>Tulasnella</taxon>
    </lineage>
</organism>
<accession>A0A0C3Q457</accession>
<reference evidence="3" key="2">
    <citation type="submission" date="2015-01" db="EMBL/GenBank/DDBJ databases">
        <title>Evolutionary Origins and Diversification of the Mycorrhizal Mutualists.</title>
        <authorList>
            <consortium name="DOE Joint Genome Institute"/>
            <consortium name="Mycorrhizal Genomics Consortium"/>
            <person name="Kohler A."/>
            <person name="Kuo A."/>
            <person name="Nagy L.G."/>
            <person name="Floudas D."/>
            <person name="Copeland A."/>
            <person name="Barry K.W."/>
            <person name="Cichocki N."/>
            <person name="Veneault-Fourrey C."/>
            <person name="LaButti K."/>
            <person name="Lindquist E.A."/>
            <person name="Lipzen A."/>
            <person name="Lundell T."/>
            <person name="Morin E."/>
            <person name="Murat C."/>
            <person name="Riley R."/>
            <person name="Ohm R."/>
            <person name="Sun H."/>
            <person name="Tunlid A."/>
            <person name="Henrissat B."/>
            <person name="Grigoriev I.V."/>
            <person name="Hibbett D.S."/>
            <person name="Martin F."/>
        </authorList>
    </citation>
    <scope>NUCLEOTIDE SEQUENCE [LARGE SCALE GENOMIC DNA]</scope>
    <source>
        <strain evidence="3">MUT 4182</strain>
    </source>
</reference>
<feature type="region of interest" description="Disordered" evidence="1">
    <location>
        <begin position="48"/>
        <end position="86"/>
    </location>
</feature>
<feature type="region of interest" description="Disordered" evidence="1">
    <location>
        <begin position="1"/>
        <end position="20"/>
    </location>
</feature>
<dbReference type="HOGENOM" id="CLU_2172917_0_0_1"/>
<evidence type="ECO:0000313" key="2">
    <source>
        <dbReference type="EMBL" id="KIO23650.1"/>
    </source>
</evidence>
<gene>
    <name evidence="2" type="ORF">M407DRAFT_26935</name>
</gene>
<evidence type="ECO:0000313" key="3">
    <source>
        <dbReference type="Proteomes" id="UP000054248"/>
    </source>
</evidence>
<dbReference type="Proteomes" id="UP000054248">
    <property type="component" value="Unassembled WGS sequence"/>
</dbReference>